<dbReference type="GO" id="GO:0010345">
    <property type="term" value="P:suberin biosynthetic process"/>
    <property type="evidence" value="ECO:0007669"/>
    <property type="project" value="TreeGrafter"/>
</dbReference>
<evidence type="ECO:0000259" key="6">
    <source>
        <dbReference type="Pfam" id="PF07993"/>
    </source>
</evidence>
<keyword evidence="2 4" id="KW-0444">Lipid biosynthesis</keyword>
<feature type="domain" description="Fatty acyl-CoA reductase C-terminal" evidence="5">
    <location>
        <begin position="339"/>
        <end position="434"/>
    </location>
</feature>
<dbReference type="CDD" id="cd05236">
    <property type="entry name" value="FAR-N_SDR_e"/>
    <property type="match status" value="1"/>
</dbReference>
<evidence type="ECO:0000313" key="7">
    <source>
        <dbReference type="EMBL" id="KAF3442271.1"/>
    </source>
</evidence>
<dbReference type="Proteomes" id="UP000796880">
    <property type="component" value="Unassembled WGS sequence"/>
</dbReference>
<gene>
    <name evidence="7" type="ORF">FNV43_RR16187</name>
</gene>
<name>A0A8K0GXM5_9ROSA</name>
<dbReference type="PANTHER" id="PTHR11011:SF84">
    <property type="entry name" value="ACYL-COA REDUCTASE-LIKE PROTEIN, PUTATIVE-RELATED"/>
    <property type="match status" value="1"/>
</dbReference>
<dbReference type="SUPFAM" id="SSF51735">
    <property type="entry name" value="NAD(P)-binding Rossmann-fold domains"/>
    <property type="match status" value="1"/>
</dbReference>
<keyword evidence="8" id="KW-1185">Reference proteome</keyword>
<proteinExistence type="inferred from homology"/>
<dbReference type="InterPro" id="IPR013120">
    <property type="entry name" value="FAR_NAD-bd"/>
</dbReference>
<dbReference type="InterPro" id="IPR036291">
    <property type="entry name" value="NAD(P)-bd_dom_sf"/>
</dbReference>
<dbReference type="Gene3D" id="3.40.50.720">
    <property type="entry name" value="NAD(P)-binding Rossmann-like Domain"/>
    <property type="match status" value="1"/>
</dbReference>
<dbReference type="Pfam" id="PF03015">
    <property type="entry name" value="Sterile"/>
    <property type="match status" value="1"/>
</dbReference>
<dbReference type="Pfam" id="PF07993">
    <property type="entry name" value="NAD_binding_4"/>
    <property type="match status" value="1"/>
</dbReference>
<dbReference type="GO" id="GO:0102965">
    <property type="term" value="F:alcohol-forming long-chain fatty acyl-CoA reductase activity"/>
    <property type="evidence" value="ECO:0007669"/>
    <property type="project" value="UniProtKB-EC"/>
</dbReference>
<evidence type="ECO:0000256" key="2">
    <source>
        <dbReference type="ARBA" id="ARBA00022516"/>
    </source>
</evidence>
<feature type="domain" description="Thioester reductase (TE)" evidence="6">
    <location>
        <begin position="14"/>
        <end position="260"/>
    </location>
</feature>
<dbReference type="PANTHER" id="PTHR11011">
    <property type="entry name" value="MALE STERILITY PROTEIN 2-RELATED"/>
    <property type="match status" value="1"/>
</dbReference>
<comment type="similarity">
    <text evidence="1 4">Belongs to the fatty acyl-CoA reductase family.</text>
</comment>
<dbReference type="OrthoDB" id="429813at2759"/>
<reference evidence="7" key="1">
    <citation type="submission" date="2020-03" db="EMBL/GenBank/DDBJ databases">
        <title>A high-quality chromosome-level genome assembly of a woody plant with both climbing and erect habits, Rhamnella rubrinervis.</title>
        <authorList>
            <person name="Lu Z."/>
            <person name="Yang Y."/>
            <person name="Zhu X."/>
            <person name="Sun Y."/>
        </authorList>
    </citation>
    <scope>NUCLEOTIDE SEQUENCE</scope>
    <source>
        <strain evidence="7">BYM</strain>
        <tissue evidence="7">Leaf</tissue>
    </source>
</reference>
<dbReference type="GO" id="GO:0035336">
    <property type="term" value="P:long-chain fatty-acyl-CoA metabolic process"/>
    <property type="evidence" value="ECO:0007669"/>
    <property type="project" value="TreeGrafter"/>
</dbReference>
<keyword evidence="4" id="KW-0521">NADP</keyword>
<comment type="caution">
    <text evidence="7">The sequence shown here is derived from an EMBL/GenBank/DDBJ whole genome shotgun (WGS) entry which is preliminary data.</text>
</comment>
<comment type="function">
    <text evidence="4">Catalyzes the reduction of fatty acyl-CoA to fatty alcohols.</text>
</comment>
<sequence>MKVIGKELFKVLRERRDTNFESFISEKVTAISGDVSLENLGVQDVQLREALWKHIDIVINFAATTRFDERYDAALDTNTLGVLHVLGFAQRCVKLEMLVHVSTAYVCGEREGLIKEDTVFHMGKTLKATSILDFKEEQKLVAEKLKELRDQNASEDTITTTMRDLGLKKAKLYGWSNVYVFTKAMGETCLVDSKEKFPSIIIRPTVITSTYKEPFAGWIEGLRTLDTLVVGYAKGKVKCFLGDTMSILDLIPGDMVIDLMIVAMVAHANDHQSFKTIIYHIGSSLRNPINISNIRKFSFQYFTRKPLKNNKGEPIKNIGKLLFLSNAAVFHTYMLIRFILPLKIQKLGNIISCQYFPDVYTENNRKLKLMMRWIELYKPYTLFKGIFDDENSGKLRETLRGSSKETLEGFNFDPKCIDWEDYVMNIHIRGIERFGARYGKENLMREVVYYAMEKRNLASICFCYALRCEQLHCRESKSKVQEESTIWSPPPEGWIKANIHASRNDEGLPLILVICISWDLPKTLADRLILEQLQAALYDVALSTNTLGALLVLSIAKRCINLKMLVHVSTGWIEGLRTIDSAIASFAKGKMKCFLGNRKQIVDLVNMEIKLSIYTYADSRSLTNKNRKIVKVGKPIALINNMPTLKLYIAIRYKLTLKDPKC</sequence>
<evidence type="ECO:0000256" key="3">
    <source>
        <dbReference type="ARBA" id="ARBA00023098"/>
    </source>
</evidence>
<dbReference type="InterPro" id="IPR026055">
    <property type="entry name" value="FAR"/>
</dbReference>
<organism evidence="7 8">
    <name type="scientific">Rhamnella rubrinervis</name>
    <dbReference type="NCBI Taxonomy" id="2594499"/>
    <lineage>
        <taxon>Eukaryota</taxon>
        <taxon>Viridiplantae</taxon>
        <taxon>Streptophyta</taxon>
        <taxon>Embryophyta</taxon>
        <taxon>Tracheophyta</taxon>
        <taxon>Spermatophyta</taxon>
        <taxon>Magnoliopsida</taxon>
        <taxon>eudicotyledons</taxon>
        <taxon>Gunneridae</taxon>
        <taxon>Pentapetalae</taxon>
        <taxon>rosids</taxon>
        <taxon>fabids</taxon>
        <taxon>Rosales</taxon>
        <taxon>Rhamnaceae</taxon>
        <taxon>rhamnoid group</taxon>
        <taxon>Rhamneae</taxon>
        <taxon>Rhamnella</taxon>
    </lineage>
</organism>
<keyword evidence="3 4" id="KW-0443">Lipid metabolism</keyword>
<evidence type="ECO:0000256" key="1">
    <source>
        <dbReference type="ARBA" id="ARBA00005928"/>
    </source>
</evidence>
<dbReference type="AlphaFoldDB" id="A0A8K0GXM5"/>
<protein>
    <recommendedName>
        <fullName evidence="4">Fatty acyl-CoA reductase</fullName>
        <ecNumber evidence="4">1.2.1.84</ecNumber>
    </recommendedName>
</protein>
<evidence type="ECO:0000259" key="5">
    <source>
        <dbReference type="Pfam" id="PF03015"/>
    </source>
</evidence>
<dbReference type="CDD" id="cd09071">
    <property type="entry name" value="FAR_C"/>
    <property type="match status" value="1"/>
</dbReference>
<comment type="catalytic activity">
    <reaction evidence="4">
        <text>a long-chain fatty acyl-CoA + 2 NADPH + 2 H(+) = a long-chain primary fatty alcohol + 2 NADP(+) + CoA</text>
        <dbReference type="Rhea" id="RHEA:52716"/>
        <dbReference type="ChEBI" id="CHEBI:15378"/>
        <dbReference type="ChEBI" id="CHEBI:57287"/>
        <dbReference type="ChEBI" id="CHEBI:57783"/>
        <dbReference type="ChEBI" id="CHEBI:58349"/>
        <dbReference type="ChEBI" id="CHEBI:77396"/>
        <dbReference type="ChEBI" id="CHEBI:83139"/>
        <dbReference type="EC" id="1.2.1.84"/>
    </reaction>
</comment>
<dbReference type="GO" id="GO:0080019">
    <property type="term" value="F:alcohol-forming very long-chain fatty acyl-CoA reductase activity"/>
    <property type="evidence" value="ECO:0007669"/>
    <property type="project" value="InterPro"/>
</dbReference>
<evidence type="ECO:0000256" key="4">
    <source>
        <dbReference type="RuleBase" id="RU363097"/>
    </source>
</evidence>
<dbReference type="EMBL" id="VOIH02000007">
    <property type="protein sequence ID" value="KAF3442271.1"/>
    <property type="molecule type" value="Genomic_DNA"/>
</dbReference>
<evidence type="ECO:0000313" key="8">
    <source>
        <dbReference type="Proteomes" id="UP000796880"/>
    </source>
</evidence>
<keyword evidence="4" id="KW-0560">Oxidoreductase</keyword>
<dbReference type="EC" id="1.2.1.84" evidence="4"/>
<accession>A0A8K0GXM5</accession>
<dbReference type="InterPro" id="IPR033640">
    <property type="entry name" value="FAR_C"/>
</dbReference>